<dbReference type="Gene3D" id="1.10.510.10">
    <property type="entry name" value="Transferase(Phosphotransferase) domain 1"/>
    <property type="match status" value="1"/>
</dbReference>
<name>A0A6A3YV51_9STRA</name>
<gene>
    <name evidence="4" type="ORF">PF005_g6044</name>
</gene>
<feature type="compositionally biased region" description="Basic and acidic residues" evidence="2">
    <location>
        <begin position="888"/>
        <end position="909"/>
    </location>
</feature>
<dbReference type="OrthoDB" id="40902at2759"/>
<dbReference type="GO" id="GO:0005737">
    <property type="term" value="C:cytoplasm"/>
    <property type="evidence" value="ECO:0007669"/>
    <property type="project" value="TreeGrafter"/>
</dbReference>
<feature type="region of interest" description="Disordered" evidence="2">
    <location>
        <begin position="1"/>
        <end position="40"/>
    </location>
</feature>
<dbReference type="EMBL" id="QXGB01000218">
    <property type="protein sequence ID" value="KAE9224107.1"/>
    <property type="molecule type" value="Genomic_DNA"/>
</dbReference>
<sequence>MEQEWQLVSRRQRRGKARNGPSHPRSAPSKARKPYSNVGEEVVEPVPEVSSEKQAQIIQRVRAIADVLRDSLLLKDALRVVVEHFQLKSQDADAPVLVGYGLGSFCASSNAVHQLGFLVALKEALDAGETTATTSADRIQHRAEIFDPAMNKSDAAIAASLDVSVIEDNEHGRRRVARNTVFFMPHCGKTLYENVLACNWGPSMAKLVIIGNSFSAYGDRVLAAQERQELLLVRVLPYLEEVPLSCGVTKAHADFARYEAAFNDLSAHRFPSSSLAGRPASTSAPAAPQPNVPREAPPGRMKVRQLLGWTRPTDMANSNNKHHGEDEDAPFQDDMGKLSIDDLATPEPSAPRAGNNNCTKEMEASHLAASTHSSKHDDGPEEPEDKASTIFSPTRSAAEKGATWPRTPRTGSDGSSNSSTASSSRSPSGTTIPSSMSAGVDIASPTASSIPKVTFRKGEKSFLDFHQHYAITRHLGEGSYSTVKQVTHRKKGGFYACKIVDKLSLSDVDRAALSHELAQLRTHRFNVRYPSKDWAAIHPDVKTLISKMLHVDPKERPSMAVLRCHPWIQAGRITLERLRRENEERRRLADLTRRQQAASAIRKKLVMGGFEAVKYGRNGLPHRTKLRLSTDGKVLSWQPKLLKRSLLRYQNARSFTSLFGIGGKENNGTSQPDLHAAQPEANKFPAGGVAARVAALPTLLTRSVCGGARYVESGTGSTPSSPVTPPAAKMLRMRSPSATLEQPTTPSATSPDRLDDSIKLHDIREMLAGDTAPFFAGHAMNLPNSSKRAVDPACVLSVCTRFRELHLEFPYEGVRDGFMYLLQQATLPLQQSGKHQPPRLMKSTSVPPPAPHKLSGRLQDTFVATTPPDEESKMQIDEQTVMIQPEADNPHREHSSRPEVDDEDVKTVAKEATAASSNNQDE</sequence>
<keyword evidence="5" id="KW-1185">Reference proteome</keyword>
<evidence type="ECO:0000256" key="1">
    <source>
        <dbReference type="ARBA" id="ARBA00009856"/>
    </source>
</evidence>
<feature type="compositionally biased region" description="Low complexity" evidence="2">
    <location>
        <begin position="408"/>
        <end position="435"/>
    </location>
</feature>
<dbReference type="PANTHER" id="PTHR28626:SF3">
    <property type="entry name" value="SRR1-LIKE PROTEIN"/>
    <property type="match status" value="1"/>
</dbReference>
<feature type="region of interest" description="Disordered" evidence="2">
    <location>
        <begin position="830"/>
        <end position="855"/>
    </location>
</feature>
<dbReference type="PANTHER" id="PTHR28626">
    <property type="entry name" value="SRR1-LIKE PROTEIN"/>
    <property type="match status" value="1"/>
</dbReference>
<dbReference type="InterPro" id="IPR011009">
    <property type="entry name" value="Kinase-like_dom_sf"/>
</dbReference>
<comment type="caution">
    <text evidence="4">The sequence shown here is derived from an EMBL/GenBank/DDBJ whole genome shotgun (WGS) entry which is preliminary data.</text>
</comment>
<accession>A0A6A3YV51</accession>
<evidence type="ECO:0000313" key="4">
    <source>
        <dbReference type="EMBL" id="KAE9224107.1"/>
    </source>
</evidence>
<evidence type="ECO:0000313" key="5">
    <source>
        <dbReference type="Proteomes" id="UP000433483"/>
    </source>
</evidence>
<evidence type="ECO:0000259" key="3">
    <source>
        <dbReference type="Pfam" id="PF07985"/>
    </source>
</evidence>
<dbReference type="InterPro" id="IPR040044">
    <property type="entry name" value="SRR1L"/>
</dbReference>
<dbReference type="Gene3D" id="3.30.200.20">
    <property type="entry name" value="Phosphorylase Kinase, domain 1"/>
    <property type="match status" value="1"/>
</dbReference>
<dbReference type="Pfam" id="PF07985">
    <property type="entry name" value="SRR1"/>
    <property type="match status" value="1"/>
</dbReference>
<feature type="region of interest" description="Disordered" evidence="2">
    <location>
        <begin position="735"/>
        <end position="754"/>
    </location>
</feature>
<proteinExistence type="inferred from homology"/>
<comment type="similarity">
    <text evidence="1">Belongs to the SRR1 family.</text>
</comment>
<organism evidence="4 5">
    <name type="scientific">Phytophthora fragariae</name>
    <dbReference type="NCBI Taxonomy" id="53985"/>
    <lineage>
        <taxon>Eukaryota</taxon>
        <taxon>Sar</taxon>
        <taxon>Stramenopiles</taxon>
        <taxon>Oomycota</taxon>
        <taxon>Peronosporomycetes</taxon>
        <taxon>Peronosporales</taxon>
        <taxon>Peronosporaceae</taxon>
        <taxon>Phytophthora</taxon>
    </lineage>
</organism>
<dbReference type="InterPro" id="IPR012942">
    <property type="entry name" value="SRR1-like"/>
</dbReference>
<evidence type="ECO:0000256" key="2">
    <source>
        <dbReference type="SAM" id="MobiDB-lite"/>
    </source>
</evidence>
<dbReference type="AlphaFoldDB" id="A0A6A3YV51"/>
<protein>
    <recommendedName>
        <fullName evidence="3">SRR1-like domain-containing protein</fullName>
    </recommendedName>
</protein>
<feature type="domain" description="SRR1-like" evidence="3">
    <location>
        <begin position="89"/>
        <end position="268"/>
    </location>
</feature>
<feature type="region of interest" description="Disordered" evidence="2">
    <location>
        <begin position="867"/>
        <end position="922"/>
    </location>
</feature>
<dbReference type="GO" id="GO:0005634">
    <property type="term" value="C:nucleus"/>
    <property type="evidence" value="ECO:0007669"/>
    <property type="project" value="TreeGrafter"/>
</dbReference>
<feature type="compositionally biased region" description="Polar residues" evidence="2">
    <location>
        <begin position="736"/>
        <end position="750"/>
    </location>
</feature>
<feature type="region of interest" description="Disordered" evidence="2">
    <location>
        <begin position="272"/>
        <end position="443"/>
    </location>
</feature>
<dbReference type="SUPFAM" id="SSF56112">
    <property type="entry name" value="Protein kinase-like (PK-like)"/>
    <property type="match status" value="2"/>
</dbReference>
<dbReference type="Proteomes" id="UP000433483">
    <property type="component" value="Unassembled WGS sequence"/>
</dbReference>
<reference evidence="4 5" key="1">
    <citation type="submission" date="2018-08" db="EMBL/GenBank/DDBJ databases">
        <title>Genomic investigation of the strawberry pathogen Phytophthora fragariae indicates pathogenicity is determined by transcriptional variation in three key races.</title>
        <authorList>
            <person name="Adams T.M."/>
            <person name="Armitage A.D."/>
            <person name="Sobczyk M.K."/>
            <person name="Bates H.J."/>
            <person name="Dunwell J.M."/>
            <person name="Nellist C.F."/>
            <person name="Harrison R.J."/>
        </authorList>
    </citation>
    <scope>NUCLEOTIDE SEQUENCE [LARGE SCALE GENOMIC DNA]</scope>
    <source>
        <strain evidence="4 5">NOV-27</strain>
    </source>
</reference>